<dbReference type="GO" id="GO:0005829">
    <property type="term" value="C:cytosol"/>
    <property type="evidence" value="ECO:0007669"/>
    <property type="project" value="TreeGrafter"/>
</dbReference>
<dbReference type="GO" id="GO:0003955">
    <property type="term" value="F:NAD(P)H dehydrogenase (quinone) activity"/>
    <property type="evidence" value="ECO:0007669"/>
    <property type="project" value="TreeGrafter"/>
</dbReference>
<name>A0A3E4QZ75_9ACTN</name>
<dbReference type="EMBL" id="QSRJ01000001">
    <property type="protein sequence ID" value="RGL12218.1"/>
    <property type="molecule type" value="Genomic_DNA"/>
</dbReference>
<reference evidence="4 5" key="1">
    <citation type="submission" date="2018-08" db="EMBL/GenBank/DDBJ databases">
        <title>A genome reference for cultivated species of the human gut microbiota.</title>
        <authorList>
            <person name="Zou Y."/>
            <person name="Xue W."/>
            <person name="Luo G."/>
        </authorList>
    </citation>
    <scope>NUCLEOTIDE SEQUENCE [LARGE SCALE GENOMIC DNA]</scope>
    <source>
        <strain evidence="4 5">TF08-14</strain>
    </source>
</reference>
<proteinExistence type="inferred from homology"/>
<comment type="caution">
    <text evidence="4">The sequence shown here is derived from an EMBL/GenBank/DDBJ whole genome shotgun (WGS) entry which is preliminary data.</text>
</comment>
<dbReference type="Pfam" id="PF02525">
    <property type="entry name" value="Flavodoxin_2"/>
    <property type="match status" value="1"/>
</dbReference>
<dbReference type="PANTHER" id="PTHR10204:SF34">
    <property type="entry name" value="NAD(P)H DEHYDROGENASE [QUINONE] 1 ISOFORM 1"/>
    <property type="match status" value="1"/>
</dbReference>
<dbReference type="Gene3D" id="3.40.50.360">
    <property type="match status" value="1"/>
</dbReference>
<gene>
    <name evidence="4" type="ORF">DXC81_00710</name>
</gene>
<accession>A0A3E4QZ75</accession>
<evidence type="ECO:0000313" key="4">
    <source>
        <dbReference type="EMBL" id="RGL12218.1"/>
    </source>
</evidence>
<dbReference type="AlphaFoldDB" id="A0A3E4QZ75"/>
<keyword evidence="2" id="KW-0560">Oxidoreductase</keyword>
<organism evidence="4 5">
    <name type="scientific">Collinsella tanakaei</name>
    <dbReference type="NCBI Taxonomy" id="626935"/>
    <lineage>
        <taxon>Bacteria</taxon>
        <taxon>Bacillati</taxon>
        <taxon>Actinomycetota</taxon>
        <taxon>Coriobacteriia</taxon>
        <taxon>Coriobacteriales</taxon>
        <taxon>Coriobacteriaceae</taxon>
        <taxon>Collinsella</taxon>
    </lineage>
</organism>
<evidence type="ECO:0000256" key="1">
    <source>
        <dbReference type="ARBA" id="ARBA00006252"/>
    </source>
</evidence>
<dbReference type="Proteomes" id="UP000260943">
    <property type="component" value="Unassembled WGS sequence"/>
</dbReference>
<evidence type="ECO:0000259" key="3">
    <source>
        <dbReference type="Pfam" id="PF02525"/>
    </source>
</evidence>
<evidence type="ECO:0000256" key="2">
    <source>
        <dbReference type="ARBA" id="ARBA00023002"/>
    </source>
</evidence>
<dbReference type="SUPFAM" id="SSF52218">
    <property type="entry name" value="Flavoproteins"/>
    <property type="match status" value="1"/>
</dbReference>
<dbReference type="InterPro" id="IPR051545">
    <property type="entry name" value="NAD(P)H_dehydrogenase_qn"/>
</dbReference>
<protein>
    <submittedName>
        <fullName evidence="4">Flavodoxin family protein</fullName>
    </submittedName>
</protein>
<dbReference type="RefSeq" id="WP_117678743.1">
    <property type="nucleotide sequence ID" value="NZ_QSRJ01000001.1"/>
</dbReference>
<dbReference type="InterPro" id="IPR029039">
    <property type="entry name" value="Flavoprotein-like_sf"/>
</dbReference>
<comment type="similarity">
    <text evidence="1">Belongs to the NAD(P)H dehydrogenase (quinone) family.</text>
</comment>
<feature type="domain" description="Flavodoxin-like fold" evidence="3">
    <location>
        <begin position="1"/>
        <end position="161"/>
    </location>
</feature>
<evidence type="ECO:0000313" key="5">
    <source>
        <dbReference type="Proteomes" id="UP000260943"/>
    </source>
</evidence>
<dbReference type="PANTHER" id="PTHR10204">
    <property type="entry name" value="NAD P H OXIDOREDUCTASE-RELATED"/>
    <property type="match status" value="1"/>
</dbReference>
<sequence>MDTLIVYAHPYEESFCHAVLEAHARRLEHEGLSYEIADLYADGFNPALSRDELAVYNQGGVLDPLVKRYQQQVLSARRLILICPIWWNDIPAMLRGWFDKVMLIGSTWTTNKNGNLIGKLDNIERVDVYTTSASPTSHTRDELGNAIEGALIDGTLWQLGIAGRIQQGKPGLIEAGCAAWHNLGSVDSISDDERAAWLCEIEFPQE</sequence>
<dbReference type="InterPro" id="IPR003680">
    <property type="entry name" value="Flavodoxin_fold"/>
</dbReference>